<dbReference type="Proteomes" id="UP000192251">
    <property type="component" value="Chromosome"/>
</dbReference>
<protein>
    <submittedName>
        <fullName evidence="1">Uncharacterized protein</fullName>
    </submittedName>
</protein>
<dbReference type="RefSeq" id="WP_084750229.1">
    <property type="nucleotide sequence ID" value="NZ_CP020563.1"/>
</dbReference>
<keyword evidence="2" id="KW-1185">Reference proteome</keyword>
<gene>
    <name evidence="1" type="ORF">B7C62_28030</name>
</gene>
<dbReference type="KEGG" id="kab:B7C62_28030"/>
<accession>A0ABC8BZH8</accession>
<name>A0ABC8BZH8_9ACTN</name>
<reference evidence="1 2" key="1">
    <citation type="submission" date="2017-04" db="EMBL/GenBank/DDBJ databases">
        <title>The complete genome sequence of Streptomyces albolongus YIM 101047, the producer of novel bafilomycins and novel odoriferous sesquiterpenoids.</title>
        <authorList>
            <person name="Yin M."/>
            <person name="Jiang Y."/>
        </authorList>
    </citation>
    <scope>NUCLEOTIDE SEQUENCE [LARGE SCALE GENOMIC DNA]</scope>
    <source>
        <strain evidence="1 2">YIM 101047</strain>
    </source>
</reference>
<evidence type="ECO:0000313" key="2">
    <source>
        <dbReference type="Proteomes" id="UP000192251"/>
    </source>
</evidence>
<dbReference type="EMBL" id="CP020563">
    <property type="protein sequence ID" value="ARF75674.1"/>
    <property type="molecule type" value="Genomic_DNA"/>
</dbReference>
<dbReference type="AlphaFoldDB" id="A0ABC8BZH8"/>
<proteinExistence type="predicted"/>
<organism evidence="1 2">
    <name type="scientific">Kitasatospora albolonga</name>
    <dbReference type="NCBI Taxonomy" id="68173"/>
    <lineage>
        <taxon>Bacteria</taxon>
        <taxon>Bacillati</taxon>
        <taxon>Actinomycetota</taxon>
        <taxon>Actinomycetes</taxon>
        <taxon>Kitasatosporales</taxon>
        <taxon>Streptomycetaceae</taxon>
        <taxon>Kitasatospora</taxon>
    </lineage>
</organism>
<sequence length="165" mass="18001">MTTTAPAWLLAQVDATDDLRLLALPVGTSSTRRVLLRTAVPVNPGDALDVSARAQITNDTGRVIGVGVHLWVYDVDVEPAVPVAERPWTRIAPHLADNCTPNRHHMPLHMGAWWVVPEDWPPGHRVMVAFQAAAFRTSPAPGETVRVDQGYGQLVVRRYVPAPPA</sequence>
<evidence type="ECO:0000313" key="1">
    <source>
        <dbReference type="EMBL" id="ARF75674.1"/>
    </source>
</evidence>